<dbReference type="KEGG" id="ppn:Palpr_2259"/>
<dbReference type="STRING" id="694427.Palpr_2259"/>
<reference key="1">
    <citation type="submission" date="2010-11" db="EMBL/GenBank/DDBJ databases">
        <title>The complete genome of Paludibacter propionicigenes DSM 17365.</title>
        <authorList>
            <consortium name="US DOE Joint Genome Institute (JGI-PGF)"/>
            <person name="Lucas S."/>
            <person name="Copeland A."/>
            <person name="Lapidus A."/>
            <person name="Bruce D."/>
            <person name="Goodwin L."/>
            <person name="Pitluck S."/>
            <person name="Kyrpides N."/>
            <person name="Mavromatis K."/>
            <person name="Ivanova N."/>
            <person name="Munk A.C."/>
            <person name="Brettin T."/>
            <person name="Detter J.C."/>
            <person name="Han C."/>
            <person name="Tapia R."/>
            <person name="Land M."/>
            <person name="Hauser L."/>
            <person name="Markowitz V."/>
            <person name="Cheng J.-F."/>
            <person name="Hugenholtz P."/>
            <person name="Woyke T."/>
            <person name="Wu D."/>
            <person name="Gronow S."/>
            <person name="Wellnitz S."/>
            <person name="Brambilla E."/>
            <person name="Klenk H.-P."/>
            <person name="Eisen J.A."/>
        </authorList>
    </citation>
    <scope>NUCLEOTIDE SEQUENCE</scope>
    <source>
        <strain>WB4</strain>
    </source>
</reference>
<reference evidence="2 3" key="2">
    <citation type="journal article" date="2011" name="Stand. Genomic Sci.">
        <title>Complete genome sequence of Paludibacter propionicigenes type strain (WB4).</title>
        <authorList>
            <person name="Gronow S."/>
            <person name="Munk C."/>
            <person name="Lapidus A."/>
            <person name="Nolan M."/>
            <person name="Lucas S."/>
            <person name="Hammon N."/>
            <person name="Deshpande S."/>
            <person name="Cheng J.F."/>
            <person name="Tapia R."/>
            <person name="Han C."/>
            <person name="Goodwin L."/>
            <person name="Pitluck S."/>
            <person name="Liolios K."/>
            <person name="Ivanova N."/>
            <person name="Mavromatis K."/>
            <person name="Mikhailova N."/>
            <person name="Pati A."/>
            <person name="Chen A."/>
            <person name="Palaniappan K."/>
            <person name="Land M."/>
            <person name="Hauser L."/>
            <person name="Chang Y.J."/>
            <person name="Jeffries C.D."/>
            <person name="Brambilla E."/>
            <person name="Rohde M."/>
            <person name="Goker M."/>
            <person name="Detter J.C."/>
            <person name="Woyke T."/>
            <person name="Bristow J."/>
            <person name="Eisen J.A."/>
            <person name="Markowitz V."/>
            <person name="Hugenholtz P."/>
            <person name="Kyrpides N.C."/>
            <person name="Klenk H.P."/>
        </authorList>
    </citation>
    <scope>NUCLEOTIDE SEQUENCE [LARGE SCALE GENOMIC DNA]</scope>
    <source>
        <strain evidence="3">DSM 17365 / JCM 13257 / WB4</strain>
    </source>
</reference>
<organism evidence="2 3">
    <name type="scientific">Paludibacter propionicigenes (strain DSM 17365 / JCM 13257 / WB4)</name>
    <dbReference type="NCBI Taxonomy" id="694427"/>
    <lineage>
        <taxon>Bacteria</taxon>
        <taxon>Pseudomonadati</taxon>
        <taxon>Bacteroidota</taxon>
        <taxon>Bacteroidia</taxon>
        <taxon>Bacteroidales</taxon>
        <taxon>Paludibacteraceae</taxon>
        <taxon>Paludibacter</taxon>
    </lineage>
</organism>
<dbReference type="HOGENOM" id="CLU_1413963_0_0_10"/>
<evidence type="ECO:0000313" key="2">
    <source>
        <dbReference type="EMBL" id="ADQ80395.1"/>
    </source>
</evidence>
<feature type="signal peptide" evidence="1">
    <location>
        <begin position="1"/>
        <end position="19"/>
    </location>
</feature>
<protein>
    <recommendedName>
        <fullName evidence="4">Lipoprotein</fullName>
    </recommendedName>
</protein>
<dbReference type="EMBL" id="CP002345">
    <property type="protein sequence ID" value="ADQ80395.1"/>
    <property type="molecule type" value="Genomic_DNA"/>
</dbReference>
<feature type="chain" id="PRO_5003186909" description="Lipoprotein" evidence="1">
    <location>
        <begin position="20"/>
        <end position="192"/>
    </location>
</feature>
<sequence length="192" mass="21348">MKYKIIRALLIFSCVGFLACKSEDLTTDNVGQVVNVFELKYGESIGIQVDNNNYIFALKNASNNVPCLGLVDFVDYQKQILEIRAHAYLQINGNNKLLDVQSAPGGTAFDYLDNGTDVSDIQRRIDELKSTGVALKDSTYFNQAFIKVFGSGALIKNTSLKIFLAKTNITQCQQPNATVEQYKFILIVTKQS</sequence>
<evidence type="ECO:0008006" key="4">
    <source>
        <dbReference type="Google" id="ProtNLM"/>
    </source>
</evidence>
<dbReference type="OrthoDB" id="1122475at2"/>
<keyword evidence="1" id="KW-0732">Signal</keyword>
<evidence type="ECO:0000313" key="3">
    <source>
        <dbReference type="Proteomes" id="UP000008718"/>
    </source>
</evidence>
<evidence type="ECO:0000256" key="1">
    <source>
        <dbReference type="SAM" id="SignalP"/>
    </source>
</evidence>
<dbReference type="PROSITE" id="PS51257">
    <property type="entry name" value="PROKAR_LIPOPROTEIN"/>
    <property type="match status" value="1"/>
</dbReference>
<proteinExistence type="predicted"/>
<dbReference type="Proteomes" id="UP000008718">
    <property type="component" value="Chromosome"/>
</dbReference>
<name>E4T6Q1_PALPW</name>
<dbReference type="RefSeq" id="WP_013445764.1">
    <property type="nucleotide sequence ID" value="NC_014734.1"/>
</dbReference>
<keyword evidence="3" id="KW-1185">Reference proteome</keyword>
<accession>E4T6Q1</accession>
<dbReference type="AlphaFoldDB" id="E4T6Q1"/>
<gene>
    <name evidence="2" type="ordered locus">Palpr_2259</name>
</gene>